<comment type="similarity">
    <text evidence="1">Belongs to the transferase hexapeptide repeat family.</text>
</comment>
<evidence type="ECO:0000256" key="2">
    <source>
        <dbReference type="ARBA" id="ARBA00022679"/>
    </source>
</evidence>
<dbReference type="RefSeq" id="WP_100921830.1">
    <property type="nucleotide sequence ID" value="NZ_CP020370.1"/>
</dbReference>
<evidence type="ECO:0000256" key="3">
    <source>
        <dbReference type="ARBA" id="ARBA00022737"/>
    </source>
</evidence>
<dbReference type="PANTHER" id="PTHR43300:SF7">
    <property type="entry name" value="UDP-N-ACETYLBACILLOSAMINE N-ACETYLTRANSFERASE"/>
    <property type="match status" value="1"/>
</dbReference>
<dbReference type="Pfam" id="PF17836">
    <property type="entry name" value="PglD_N"/>
    <property type="match status" value="1"/>
</dbReference>
<dbReference type="InterPro" id="IPR011004">
    <property type="entry name" value="Trimer_LpxA-like_sf"/>
</dbReference>
<dbReference type="PANTHER" id="PTHR43300">
    <property type="entry name" value="ACETYLTRANSFERASE"/>
    <property type="match status" value="1"/>
</dbReference>
<evidence type="ECO:0000256" key="1">
    <source>
        <dbReference type="ARBA" id="ARBA00007274"/>
    </source>
</evidence>
<dbReference type="InterPro" id="IPR041561">
    <property type="entry name" value="PglD_N"/>
</dbReference>
<keyword evidence="9" id="KW-1185">Reference proteome</keyword>
<dbReference type="AlphaFoldDB" id="A0A2K8UF08"/>
<evidence type="ECO:0000256" key="5">
    <source>
        <dbReference type="PIRSR" id="PIRSR620019-1"/>
    </source>
</evidence>
<keyword evidence="4" id="KW-0012">Acyltransferase</keyword>
<evidence type="ECO:0000256" key="6">
    <source>
        <dbReference type="PIRSR" id="PIRSR620019-2"/>
    </source>
</evidence>
<keyword evidence="2" id="KW-0808">Transferase</keyword>
<reference evidence="8 9" key="1">
    <citation type="submission" date="2017-03" db="EMBL/GenBank/DDBJ databases">
        <title>Complete genome sequence of Candidatus 'Thiodictyon syntrophicum' sp. nov. strain Cad16T, a photolithoautotroph purple sulfur bacterium isolated from an alpine meromictic lake.</title>
        <authorList>
            <person name="Luedin S.M."/>
            <person name="Pothier J.F."/>
            <person name="Danza F."/>
            <person name="Storelli N."/>
            <person name="Wittwer M."/>
            <person name="Tonolla M."/>
        </authorList>
    </citation>
    <scope>NUCLEOTIDE SEQUENCE [LARGE SCALE GENOMIC DNA]</scope>
    <source>
        <strain evidence="8 9">Cad16T</strain>
    </source>
</reference>
<dbReference type="NCBIfam" id="TIGR03570">
    <property type="entry name" value="NeuD_NnaD"/>
    <property type="match status" value="1"/>
</dbReference>
<protein>
    <recommendedName>
        <fullName evidence="7">PglD N-terminal domain-containing protein</fullName>
    </recommendedName>
</protein>
<evidence type="ECO:0000259" key="7">
    <source>
        <dbReference type="Pfam" id="PF17836"/>
    </source>
</evidence>
<feature type="domain" description="PglD N-terminal" evidence="7">
    <location>
        <begin position="8"/>
        <end position="85"/>
    </location>
</feature>
<evidence type="ECO:0000313" key="8">
    <source>
        <dbReference type="EMBL" id="AUB84164.1"/>
    </source>
</evidence>
<feature type="binding site" evidence="6">
    <location>
        <position position="154"/>
    </location>
    <ligand>
        <name>acetyl-CoA</name>
        <dbReference type="ChEBI" id="CHEBI:57288"/>
    </ligand>
</feature>
<proteinExistence type="inferred from homology"/>
<dbReference type="OrthoDB" id="9800846at2"/>
<sequence>MLEITRYVLWGSAGHAKVLASLINLRGGIVVALFDNDPQAEPALSGVPLYFGLEGLKRWADDQATPHSFRGIAAIGGARGRERVVIHQHFRDHGIQVTSLIHPSASVCGTASIGHGTQVLAHALVAADACVGEACILNHRAAADHECVLGNGVHLAPASTLCGCVEVGDNVLVGAGAVVLPRLVIGKDTIIGAGAVVTRNIPEGVVVAGNPARMVRINVSKSP</sequence>
<dbReference type="EMBL" id="CP020370">
    <property type="protein sequence ID" value="AUB84164.1"/>
    <property type="molecule type" value="Genomic_DNA"/>
</dbReference>
<feature type="active site" description="Proton acceptor" evidence="5">
    <location>
        <position position="145"/>
    </location>
</feature>
<dbReference type="Gene3D" id="3.40.50.20">
    <property type="match status" value="1"/>
</dbReference>
<keyword evidence="3" id="KW-0677">Repeat</keyword>
<dbReference type="InterPro" id="IPR020019">
    <property type="entry name" value="AcTrfase_PglD-like"/>
</dbReference>
<name>A0A2K8UF08_9GAMM</name>
<feature type="site" description="Increases basicity of active site His" evidence="5">
    <location>
        <position position="146"/>
    </location>
</feature>
<dbReference type="PROSITE" id="PS00101">
    <property type="entry name" value="HEXAPEP_TRANSFERASES"/>
    <property type="match status" value="1"/>
</dbReference>
<dbReference type="Gene3D" id="2.160.10.10">
    <property type="entry name" value="Hexapeptide repeat proteins"/>
    <property type="match status" value="1"/>
</dbReference>
<dbReference type="KEGG" id="tsy:THSYN_26640"/>
<evidence type="ECO:0000256" key="4">
    <source>
        <dbReference type="ARBA" id="ARBA00023315"/>
    </source>
</evidence>
<dbReference type="CDD" id="cd03360">
    <property type="entry name" value="LbH_AT_putative"/>
    <property type="match status" value="1"/>
</dbReference>
<dbReference type="GO" id="GO:0016746">
    <property type="term" value="F:acyltransferase activity"/>
    <property type="evidence" value="ECO:0007669"/>
    <property type="project" value="UniProtKB-KW"/>
</dbReference>
<accession>A0A2K8UF08</accession>
<gene>
    <name evidence="8" type="ORF">THSYN_26640</name>
</gene>
<dbReference type="Pfam" id="PF00132">
    <property type="entry name" value="Hexapep"/>
    <property type="match status" value="1"/>
</dbReference>
<feature type="binding site" evidence="6">
    <location>
        <position position="76"/>
    </location>
    <ligand>
        <name>substrate</name>
    </ligand>
</feature>
<dbReference type="SUPFAM" id="SSF51161">
    <property type="entry name" value="Trimeric LpxA-like enzymes"/>
    <property type="match status" value="1"/>
</dbReference>
<organism evidence="8 9">
    <name type="scientific">Candidatus Thiodictyon syntrophicum</name>
    <dbReference type="NCBI Taxonomy" id="1166950"/>
    <lineage>
        <taxon>Bacteria</taxon>
        <taxon>Pseudomonadati</taxon>
        <taxon>Pseudomonadota</taxon>
        <taxon>Gammaproteobacteria</taxon>
        <taxon>Chromatiales</taxon>
        <taxon>Chromatiaceae</taxon>
        <taxon>Thiodictyon</taxon>
    </lineage>
</organism>
<evidence type="ECO:0000313" key="9">
    <source>
        <dbReference type="Proteomes" id="UP000232638"/>
    </source>
</evidence>
<dbReference type="InterPro" id="IPR050179">
    <property type="entry name" value="Trans_hexapeptide_repeat"/>
</dbReference>
<dbReference type="InterPro" id="IPR018357">
    <property type="entry name" value="Hexapep_transf_CS"/>
</dbReference>
<dbReference type="Proteomes" id="UP000232638">
    <property type="component" value="Chromosome"/>
</dbReference>
<dbReference type="InterPro" id="IPR001451">
    <property type="entry name" value="Hexapep"/>
</dbReference>